<keyword evidence="2" id="KW-1185">Reference proteome</keyword>
<comment type="caution">
    <text evidence="1">The sequence shown here is derived from an EMBL/GenBank/DDBJ whole genome shotgun (WGS) entry which is preliminary data.</text>
</comment>
<dbReference type="EMBL" id="CATQJA010002627">
    <property type="protein sequence ID" value="CAJ0574149.1"/>
    <property type="molecule type" value="Genomic_DNA"/>
</dbReference>
<dbReference type="AlphaFoldDB" id="A0AA36CTH8"/>
<reference evidence="1" key="1">
    <citation type="submission" date="2023-06" db="EMBL/GenBank/DDBJ databases">
        <authorList>
            <person name="Delattre M."/>
        </authorList>
    </citation>
    <scope>NUCLEOTIDE SEQUENCE</scope>
    <source>
        <strain evidence="1">AF72</strain>
    </source>
</reference>
<dbReference type="Proteomes" id="UP001177023">
    <property type="component" value="Unassembled WGS sequence"/>
</dbReference>
<sequence>MNQVRGDIVFPVNQASVWRCLWDESGTGMRSLPVNQASVWRRLGMDQGRGDIILAVSQDSVWRLQAQAVIRS</sequence>
<name>A0AA36CTH8_9BILA</name>
<proteinExistence type="predicted"/>
<feature type="non-terminal residue" evidence="1">
    <location>
        <position position="1"/>
    </location>
</feature>
<evidence type="ECO:0000313" key="2">
    <source>
        <dbReference type="Proteomes" id="UP001177023"/>
    </source>
</evidence>
<gene>
    <name evidence="1" type="ORF">MSPICULIGERA_LOCUS12490</name>
</gene>
<accession>A0AA36CTH8</accession>
<protein>
    <submittedName>
        <fullName evidence="1">Uncharacterized protein</fullName>
    </submittedName>
</protein>
<organism evidence="1 2">
    <name type="scientific">Mesorhabditis spiculigera</name>
    <dbReference type="NCBI Taxonomy" id="96644"/>
    <lineage>
        <taxon>Eukaryota</taxon>
        <taxon>Metazoa</taxon>
        <taxon>Ecdysozoa</taxon>
        <taxon>Nematoda</taxon>
        <taxon>Chromadorea</taxon>
        <taxon>Rhabditida</taxon>
        <taxon>Rhabditina</taxon>
        <taxon>Rhabditomorpha</taxon>
        <taxon>Rhabditoidea</taxon>
        <taxon>Rhabditidae</taxon>
        <taxon>Mesorhabditinae</taxon>
        <taxon>Mesorhabditis</taxon>
    </lineage>
</organism>
<evidence type="ECO:0000313" key="1">
    <source>
        <dbReference type="EMBL" id="CAJ0574149.1"/>
    </source>
</evidence>